<proteinExistence type="predicted"/>
<organism evidence="1 2">
    <name type="scientific">Agromyces humatus</name>
    <dbReference type="NCBI Taxonomy" id="279573"/>
    <lineage>
        <taxon>Bacteria</taxon>
        <taxon>Bacillati</taxon>
        <taxon>Actinomycetota</taxon>
        <taxon>Actinomycetes</taxon>
        <taxon>Micrococcales</taxon>
        <taxon>Microbacteriaceae</taxon>
        <taxon>Agromyces</taxon>
    </lineage>
</organism>
<keyword evidence="2" id="KW-1185">Reference proteome</keyword>
<sequence length="219" mass="24107">MSLFTTTKPAAGLPTGYDDERSVYFVPEAAREHYAAVYPAVAEAHTALSRGDAFAGMNSRAFARQVVNRRYSGEHRPTDLAPHVIDARIEADVESLKWEILNDYEGVFAHRAAVAAALAESTAVRERARAAAAHEKHHTCPECGTVALTRETGLPVKTRALYFEEAEDRAPYPTKALRSCAICFEQVRAAYIAQQAETKLADGRTRAEAARDTLRRLFA</sequence>
<comment type="caution">
    <text evidence="1">The sequence shown here is derived from an EMBL/GenBank/DDBJ whole genome shotgun (WGS) entry which is preliminary data.</text>
</comment>
<evidence type="ECO:0008006" key="3">
    <source>
        <dbReference type="Google" id="ProtNLM"/>
    </source>
</evidence>
<evidence type="ECO:0000313" key="1">
    <source>
        <dbReference type="EMBL" id="GAA1769746.1"/>
    </source>
</evidence>
<name>A0ABP4X3Y9_9MICO</name>
<dbReference type="RefSeq" id="WP_232499625.1">
    <property type="nucleotide sequence ID" value="NZ_BAAANH010000008.1"/>
</dbReference>
<reference evidence="2" key="1">
    <citation type="journal article" date="2019" name="Int. J. Syst. Evol. Microbiol.">
        <title>The Global Catalogue of Microorganisms (GCM) 10K type strain sequencing project: providing services to taxonomists for standard genome sequencing and annotation.</title>
        <authorList>
            <consortium name="The Broad Institute Genomics Platform"/>
            <consortium name="The Broad Institute Genome Sequencing Center for Infectious Disease"/>
            <person name="Wu L."/>
            <person name="Ma J."/>
        </authorList>
    </citation>
    <scope>NUCLEOTIDE SEQUENCE [LARGE SCALE GENOMIC DNA]</scope>
    <source>
        <strain evidence="2">JCM 14319</strain>
    </source>
</reference>
<evidence type="ECO:0000313" key="2">
    <source>
        <dbReference type="Proteomes" id="UP001500506"/>
    </source>
</evidence>
<dbReference type="EMBL" id="BAAANH010000008">
    <property type="protein sequence ID" value="GAA1769746.1"/>
    <property type="molecule type" value="Genomic_DNA"/>
</dbReference>
<protein>
    <recommendedName>
        <fullName evidence="3">HNH endonuclease</fullName>
    </recommendedName>
</protein>
<dbReference type="Proteomes" id="UP001500506">
    <property type="component" value="Unassembled WGS sequence"/>
</dbReference>
<accession>A0ABP4X3Y9</accession>
<gene>
    <name evidence="1" type="ORF">GCM10009747_33640</name>
</gene>